<keyword evidence="6" id="KW-1185">Reference proteome</keyword>
<feature type="domain" description="AMP-binding enzyme C-terminal" evidence="4">
    <location>
        <begin position="418"/>
        <end position="493"/>
    </location>
</feature>
<evidence type="ECO:0000313" key="5">
    <source>
        <dbReference type="EMBL" id="GLL09777.1"/>
    </source>
</evidence>
<evidence type="ECO:0000256" key="1">
    <source>
        <dbReference type="ARBA" id="ARBA00006432"/>
    </source>
</evidence>
<dbReference type="Gene3D" id="3.30.300.30">
    <property type="match status" value="1"/>
</dbReference>
<dbReference type="AlphaFoldDB" id="A0A9W6NUW8"/>
<accession>A0A9W6NUW8</accession>
<evidence type="ECO:0000256" key="2">
    <source>
        <dbReference type="ARBA" id="ARBA00022598"/>
    </source>
</evidence>
<dbReference type="GO" id="GO:0031956">
    <property type="term" value="F:medium-chain fatty acid-CoA ligase activity"/>
    <property type="evidence" value="ECO:0007669"/>
    <property type="project" value="TreeGrafter"/>
</dbReference>
<dbReference type="Proteomes" id="UP001143463">
    <property type="component" value="Unassembled WGS sequence"/>
</dbReference>
<evidence type="ECO:0000259" key="4">
    <source>
        <dbReference type="Pfam" id="PF13193"/>
    </source>
</evidence>
<dbReference type="GO" id="GO:0006631">
    <property type="term" value="P:fatty acid metabolic process"/>
    <property type="evidence" value="ECO:0007669"/>
    <property type="project" value="TreeGrafter"/>
</dbReference>
<feature type="domain" description="AMP-dependent synthetase/ligase" evidence="3">
    <location>
        <begin position="9"/>
        <end position="361"/>
    </location>
</feature>
<dbReference type="Gene3D" id="3.40.50.12780">
    <property type="entry name" value="N-terminal domain of ligase-like"/>
    <property type="match status" value="1"/>
</dbReference>
<dbReference type="PROSITE" id="PS00455">
    <property type="entry name" value="AMP_BINDING"/>
    <property type="match status" value="1"/>
</dbReference>
<sequence length="511" mass="55256">MSDAGVVIVDDRTRDRAEVLDRAARAATGLDGLGLGPKSIVALLLRNDFAALEMSVAASTVGAYNVPLNWHNKPDELAYVLNDSVPSVLVGHADLLLAAREVLPAGVVVLVVPLEGSAATDCATTAEALAAMPGARTWDEFVAGNAPWAQPPRPSGGAIIYTSGTTGRPKGVVKFPMTDEVAARFVETQRRVWGMSTGARGLVLGPIYHASPEAQARAALAEAELLVLQSRFDPEAVLAAIERHRITDIVIVPTMFVRMLRLPEEVRNRYDVSSLRWVTHTGGPCPPDVKRAMIDWWGPIINELYGGTEMGCAFFCDSAEWLAHPGTVGRALPGLRFEIVGADGEAVPAGQVGEIYARNPAYGEFTYLGLDDQRQAIARGDLITLGDMGYVDDDGFLYLTDRSRDMVVSGGVNIYPAEIEAALLGFDQVVDCAVFGVPDDVFGESVMVAVQAVPGSGLTADAVREYLRGRISDYKVPRHVTFHDRLPREETGKLFKRKLRDPYWSEIRRTG</sequence>
<reference evidence="5" key="2">
    <citation type="submission" date="2023-01" db="EMBL/GenBank/DDBJ databases">
        <authorList>
            <person name="Sun Q."/>
            <person name="Evtushenko L."/>
        </authorList>
    </citation>
    <scope>NUCLEOTIDE SEQUENCE</scope>
    <source>
        <strain evidence="5">VKM Ac-1069</strain>
    </source>
</reference>
<dbReference type="PANTHER" id="PTHR43201:SF5">
    <property type="entry name" value="MEDIUM-CHAIN ACYL-COA LIGASE ACSF2, MITOCHONDRIAL"/>
    <property type="match status" value="1"/>
</dbReference>
<comment type="caution">
    <text evidence="5">The sequence shown here is derived from an EMBL/GenBank/DDBJ whole genome shotgun (WGS) entry which is preliminary data.</text>
</comment>
<dbReference type="InterPro" id="IPR045851">
    <property type="entry name" value="AMP-bd_C_sf"/>
</dbReference>
<evidence type="ECO:0000313" key="6">
    <source>
        <dbReference type="Proteomes" id="UP001143463"/>
    </source>
</evidence>
<comment type="similarity">
    <text evidence="1">Belongs to the ATP-dependent AMP-binding enzyme family.</text>
</comment>
<dbReference type="InterPro" id="IPR025110">
    <property type="entry name" value="AMP-bd_C"/>
</dbReference>
<reference evidence="5" key="1">
    <citation type="journal article" date="2014" name="Int. J. Syst. Evol. Microbiol.">
        <title>Complete genome sequence of Corynebacterium casei LMG S-19264T (=DSM 44701T), isolated from a smear-ripened cheese.</title>
        <authorList>
            <consortium name="US DOE Joint Genome Institute (JGI-PGF)"/>
            <person name="Walter F."/>
            <person name="Albersmeier A."/>
            <person name="Kalinowski J."/>
            <person name="Ruckert C."/>
        </authorList>
    </citation>
    <scope>NUCLEOTIDE SEQUENCE</scope>
    <source>
        <strain evidence="5">VKM Ac-1069</strain>
    </source>
</reference>
<dbReference type="PANTHER" id="PTHR43201">
    <property type="entry name" value="ACYL-COA SYNTHETASE"/>
    <property type="match status" value="1"/>
</dbReference>
<keyword evidence="2" id="KW-0436">Ligase</keyword>
<protein>
    <submittedName>
        <fullName evidence="5">Acyl-CoA synthetase</fullName>
    </submittedName>
</protein>
<evidence type="ECO:0000259" key="3">
    <source>
        <dbReference type="Pfam" id="PF00501"/>
    </source>
</evidence>
<organism evidence="5 6">
    <name type="scientific">Pseudonocardia halophobica</name>
    <dbReference type="NCBI Taxonomy" id="29401"/>
    <lineage>
        <taxon>Bacteria</taxon>
        <taxon>Bacillati</taxon>
        <taxon>Actinomycetota</taxon>
        <taxon>Actinomycetes</taxon>
        <taxon>Pseudonocardiales</taxon>
        <taxon>Pseudonocardiaceae</taxon>
        <taxon>Pseudonocardia</taxon>
    </lineage>
</organism>
<dbReference type="InterPro" id="IPR042099">
    <property type="entry name" value="ANL_N_sf"/>
</dbReference>
<dbReference type="Pfam" id="PF00501">
    <property type="entry name" value="AMP-binding"/>
    <property type="match status" value="1"/>
</dbReference>
<dbReference type="Pfam" id="PF13193">
    <property type="entry name" value="AMP-binding_C"/>
    <property type="match status" value="1"/>
</dbReference>
<gene>
    <name evidence="5" type="ORF">GCM10017577_09170</name>
</gene>
<dbReference type="InterPro" id="IPR020845">
    <property type="entry name" value="AMP-binding_CS"/>
</dbReference>
<dbReference type="InterPro" id="IPR000873">
    <property type="entry name" value="AMP-dep_synth/lig_dom"/>
</dbReference>
<dbReference type="EMBL" id="BSFQ01000003">
    <property type="protein sequence ID" value="GLL09777.1"/>
    <property type="molecule type" value="Genomic_DNA"/>
</dbReference>
<proteinExistence type="inferred from homology"/>
<dbReference type="RefSeq" id="WP_037043783.1">
    <property type="nucleotide sequence ID" value="NZ_BAAAUZ010000011.1"/>
</dbReference>
<name>A0A9W6NUW8_9PSEU</name>
<dbReference type="SUPFAM" id="SSF56801">
    <property type="entry name" value="Acetyl-CoA synthetase-like"/>
    <property type="match status" value="1"/>
</dbReference>